<evidence type="ECO:0000256" key="2">
    <source>
        <dbReference type="SAM" id="SignalP"/>
    </source>
</evidence>
<feature type="chain" id="PRO_5043132673" evidence="2">
    <location>
        <begin position="32"/>
        <end position="178"/>
    </location>
</feature>
<sequence>MFRHKWQRVPLILCALSQVLFLAAINARVTADSDIGHCCRILSQLAIDQRQQSRAREFFHRDQKAGKNDKEVTNRVAVPFRVGVRPPTIAAKLHAMKTNDLNQTVKAATRKRQEFLLTPASQTTYRRPNPPRPRSTPSRQTPGAGEAYYSISMGVILGADFLLKTKAIMNFVEGTFTA</sequence>
<dbReference type="Pfam" id="PF18996">
    <property type="entry name" value="DUF5726"/>
    <property type="match status" value="1"/>
</dbReference>
<dbReference type="Proteomes" id="UP000282613">
    <property type="component" value="Unassembled WGS sequence"/>
</dbReference>
<keyword evidence="2" id="KW-0732">Signal</keyword>
<protein>
    <submittedName>
        <fullName evidence="6">DUF5726 domain-containing protein</fullName>
    </submittedName>
</protein>
<dbReference type="WBParaSite" id="TASK_0000671401-mRNA-1">
    <property type="protein sequence ID" value="TASK_0000671401-mRNA-1"/>
    <property type="gene ID" value="TASK_0000671401"/>
</dbReference>
<dbReference type="AlphaFoldDB" id="A0A0R3W8L5"/>
<evidence type="ECO:0000313" key="5">
    <source>
        <dbReference type="Proteomes" id="UP000282613"/>
    </source>
</evidence>
<gene>
    <name evidence="4" type="ORF">TASK_LOCUS6715</name>
</gene>
<accession>A0A0R3W8L5</accession>
<feature type="signal peptide" evidence="2">
    <location>
        <begin position="1"/>
        <end position="31"/>
    </location>
</feature>
<reference evidence="4 5" key="2">
    <citation type="submission" date="2018-11" db="EMBL/GenBank/DDBJ databases">
        <authorList>
            <consortium name="Pathogen Informatics"/>
        </authorList>
    </citation>
    <scope>NUCLEOTIDE SEQUENCE [LARGE SCALE GENOMIC DNA]</scope>
</reference>
<feature type="region of interest" description="Disordered" evidence="1">
    <location>
        <begin position="116"/>
        <end position="144"/>
    </location>
</feature>
<organism evidence="6">
    <name type="scientific">Taenia asiatica</name>
    <name type="common">Asian tapeworm</name>
    <dbReference type="NCBI Taxonomy" id="60517"/>
    <lineage>
        <taxon>Eukaryota</taxon>
        <taxon>Metazoa</taxon>
        <taxon>Spiralia</taxon>
        <taxon>Lophotrochozoa</taxon>
        <taxon>Platyhelminthes</taxon>
        <taxon>Cestoda</taxon>
        <taxon>Eucestoda</taxon>
        <taxon>Cyclophyllidea</taxon>
        <taxon>Taeniidae</taxon>
        <taxon>Taenia</taxon>
    </lineage>
</organism>
<evidence type="ECO:0000256" key="1">
    <source>
        <dbReference type="SAM" id="MobiDB-lite"/>
    </source>
</evidence>
<proteinExistence type="predicted"/>
<name>A0A0R3W8L5_TAEAS</name>
<reference evidence="6" key="1">
    <citation type="submission" date="2017-02" db="UniProtKB">
        <authorList>
            <consortium name="WormBaseParasite"/>
        </authorList>
    </citation>
    <scope>IDENTIFICATION</scope>
</reference>
<evidence type="ECO:0000313" key="4">
    <source>
        <dbReference type="EMBL" id="VDK37205.1"/>
    </source>
</evidence>
<keyword evidence="5" id="KW-1185">Reference proteome</keyword>
<evidence type="ECO:0000313" key="6">
    <source>
        <dbReference type="WBParaSite" id="TASK_0000671401-mRNA-1"/>
    </source>
</evidence>
<evidence type="ECO:0000259" key="3">
    <source>
        <dbReference type="Pfam" id="PF18996"/>
    </source>
</evidence>
<feature type="domain" description="DUF5726" evidence="3">
    <location>
        <begin position="5"/>
        <end position="73"/>
    </location>
</feature>
<dbReference type="InterPro" id="IPR043784">
    <property type="entry name" value="DUF5726"/>
</dbReference>
<dbReference type="EMBL" id="UYRS01018528">
    <property type="protein sequence ID" value="VDK37205.1"/>
    <property type="molecule type" value="Genomic_DNA"/>
</dbReference>